<reference evidence="7" key="2">
    <citation type="submission" date="2020-09" db="EMBL/GenBank/DDBJ databases">
        <authorList>
            <person name="Sun Q."/>
            <person name="Ohkuma M."/>
        </authorList>
    </citation>
    <scope>NUCLEOTIDE SEQUENCE</scope>
    <source>
        <strain evidence="7">JCM 17251</strain>
    </source>
</reference>
<protein>
    <recommendedName>
        <fullName evidence="9">Holin</fullName>
    </recommendedName>
</protein>
<evidence type="ECO:0000256" key="1">
    <source>
        <dbReference type="ARBA" id="ARBA00004141"/>
    </source>
</evidence>
<keyword evidence="3 6" id="KW-1133">Transmembrane helix</keyword>
<organism evidence="7 8">
    <name type="scientific">Oceanobacillus indicireducens</name>
    <dbReference type="NCBI Taxonomy" id="1004261"/>
    <lineage>
        <taxon>Bacteria</taxon>
        <taxon>Bacillati</taxon>
        <taxon>Bacillota</taxon>
        <taxon>Bacilli</taxon>
        <taxon>Bacillales</taxon>
        <taxon>Bacillaceae</taxon>
        <taxon>Oceanobacillus</taxon>
    </lineage>
</organism>
<accession>A0A918D092</accession>
<feature type="transmembrane region" description="Helical" evidence="6">
    <location>
        <begin position="61"/>
        <end position="77"/>
    </location>
</feature>
<evidence type="ECO:0000256" key="3">
    <source>
        <dbReference type="ARBA" id="ARBA00022989"/>
    </source>
</evidence>
<dbReference type="GO" id="GO:0016020">
    <property type="term" value="C:membrane"/>
    <property type="evidence" value="ECO:0007669"/>
    <property type="project" value="UniProtKB-SubCell"/>
</dbReference>
<dbReference type="RefSeq" id="WP_188856504.1">
    <property type="nucleotide sequence ID" value="NZ_BMOS01000007.1"/>
</dbReference>
<dbReference type="NCBIfam" id="TIGR01593">
    <property type="entry name" value="holin_tox_secr"/>
    <property type="match status" value="1"/>
</dbReference>
<evidence type="ECO:0000256" key="5">
    <source>
        <dbReference type="ARBA" id="ARBA00023600"/>
    </source>
</evidence>
<dbReference type="AlphaFoldDB" id="A0A918D092"/>
<evidence type="ECO:0000256" key="6">
    <source>
        <dbReference type="SAM" id="Phobius"/>
    </source>
</evidence>
<evidence type="ECO:0000313" key="7">
    <source>
        <dbReference type="EMBL" id="GGN54796.1"/>
    </source>
</evidence>
<dbReference type="EMBL" id="BMOS01000007">
    <property type="protein sequence ID" value="GGN54796.1"/>
    <property type="molecule type" value="Genomic_DNA"/>
</dbReference>
<evidence type="ECO:0000313" key="8">
    <source>
        <dbReference type="Proteomes" id="UP000624041"/>
    </source>
</evidence>
<proteinExistence type="inferred from homology"/>
<comment type="caution">
    <text evidence="7">The sequence shown here is derived from an EMBL/GenBank/DDBJ whole genome shotgun (WGS) entry which is preliminary data.</text>
</comment>
<name>A0A918D092_9BACI</name>
<keyword evidence="8" id="KW-1185">Reference proteome</keyword>
<dbReference type="Proteomes" id="UP000624041">
    <property type="component" value="Unassembled WGS sequence"/>
</dbReference>
<dbReference type="InterPro" id="IPR006480">
    <property type="entry name" value="Phage_holin_4_1"/>
</dbReference>
<gene>
    <name evidence="7" type="ORF">GCM10007971_12940</name>
</gene>
<keyword evidence="2 6" id="KW-0812">Transmembrane</keyword>
<evidence type="ECO:0008006" key="9">
    <source>
        <dbReference type="Google" id="ProtNLM"/>
    </source>
</evidence>
<comment type="similarity">
    <text evidence="5">Belongs to the bacteriophage holin family. Cp-1 holin subfamily.</text>
</comment>
<comment type="subcellular location">
    <subcellularLocation>
        <location evidence="1">Membrane</location>
        <topology evidence="1">Multi-pass membrane protein</topology>
    </subcellularLocation>
</comment>
<dbReference type="Pfam" id="PF05105">
    <property type="entry name" value="Phage_holin_4_1"/>
    <property type="match status" value="1"/>
</dbReference>
<evidence type="ECO:0000256" key="2">
    <source>
        <dbReference type="ARBA" id="ARBA00022692"/>
    </source>
</evidence>
<keyword evidence="4 6" id="KW-0472">Membrane</keyword>
<feature type="transmembrane region" description="Helical" evidence="6">
    <location>
        <begin position="20"/>
        <end position="40"/>
    </location>
</feature>
<sequence>MQMIEWLQRFLESDNTKLIYILALIMGANIIDFTVGWINAKLNPRVDFSSSKAIFGIARKLLLFILLVYSIPVALLMPEPLGISALYVLYLGYLLSEINSVLNHFKLAEDDKSMDPFIEFFKNVFDKKEK</sequence>
<reference evidence="7" key="1">
    <citation type="journal article" date="2014" name="Int. J. Syst. Evol. Microbiol.">
        <title>Complete genome sequence of Corynebacterium casei LMG S-19264T (=DSM 44701T), isolated from a smear-ripened cheese.</title>
        <authorList>
            <consortium name="US DOE Joint Genome Institute (JGI-PGF)"/>
            <person name="Walter F."/>
            <person name="Albersmeier A."/>
            <person name="Kalinowski J."/>
            <person name="Ruckert C."/>
        </authorList>
    </citation>
    <scope>NUCLEOTIDE SEQUENCE</scope>
    <source>
        <strain evidence="7">JCM 17251</strain>
    </source>
</reference>
<evidence type="ECO:0000256" key="4">
    <source>
        <dbReference type="ARBA" id="ARBA00023136"/>
    </source>
</evidence>